<dbReference type="SUPFAM" id="SSF52540">
    <property type="entry name" value="P-loop containing nucleoside triphosphate hydrolases"/>
    <property type="match status" value="1"/>
</dbReference>
<dbReference type="InterPro" id="IPR005337">
    <property type="entry name" value="RapZ-like"/>
</dbReference>
<dbReference type="NCBIfam" id="NF003828">
    <property type="entry name" value="PRK05416.1"/>
    <property type="match status" value="1"/>
</dbReference>
<feature type="domain" description="RapZ C-terminal" evidence="6">
    <location>
        <begin position="184"/>
        <end position="302"/>
    </location>
</feature>
<dbReference type="Proteomes" id="UP001172756">
    <property type="component" value="Unassembled WGS sequence"/>
</dbReference>
<keyword evidence="3 4" id="KW-0342">GTP-binding</keyword>
<evidence type="ECO:0000259" key="6">
    <source>
        <dbReference type="Pfam" id="PF22740"/>
    </source>
</evidence>
<accession>A0AAW7M306</accession>
<feature type="binding site" evidence="4">
    <location>
        <begin position="82"/>
        <end position="85"/>
    </location>
    <ligand>
        <name>GTP</name>
        <dbReference type="ChEBI" id="CHEBI:37565"/>
    </ligand>
</feature>
<dbReference type="Pfam" id="PF22740">
    <property type="entry name" value="PapZ_C"/>
    <property type="match status" value="1"/>
</dbReference>
<keyword evidence="2 4" id="KW-0067">ATP-binding</keyword>
<evidence type="ECO:0000256" key="1">
    <source>
        <dbReference type="ARBA" id="ARBA00022741"/>
    </source>
</evidence>
<dbReference type="InterPro" id="IPR053931">
    <property type="entry name" value="RapZ_C"/>
</dbReference>
<dbReference type="PANTHER" id="PTHR30448">
    <property type="entry name" value="RNASE ADAPTER PROTEIN RAPZ"/>
    <property type="match status" value="1"/>
</dbReference>
<comment type="caution">
    <text evidence="8">The sequence shown here is derived from an EMBL/GenBank/DDBJ whole genome shotgun (WGS) entry which is preliminary data.</text>
</comment>
<dbReference type="AlphaFoldDB" id="A0AAW7M306"/>
<evidence type="ECO:0000313" key="9">
    <source>
        <dbReference type="Proteomes" id="UP001172737"/>
    </source>
</evidence>
<sequence>MTDEVPPVTFPSGIPLPVLDMTGVSAQVIVLTGMSGAGRTKAAAVLADLGWYVVDNLPPQLLGGLVAMVGRGGRDRLAAVVDVRGGEFFQDVEAALDDLEARGVPVRLIFLDASDQALVRRFEEARRPHPLQGAGTLLEGISRERVALAAVRERATELVDTSDLNVHQLRDVMTDVAGEGDRPLQVNVQSFGFKNGVPHDADFVADVRFLHNPHWVPELRPLTGLDQPVRDYVLGSDGADEFVTGYADVMGTVLDRYRAHDKHSVTIGVGCTGGKHRSVAVAEELGRVLAERGYQVRVSHRDRGRS</sequence>
<keyword evidence="9" id="KW-1185">Reference proteome</keyword>
<dbReference type="Proteomes" id="UP001172737">
    <property type="component" value="Unassembled WGS sequence"/>
</dbReference>
<evidence type="ECO:0000256" key="3">
    <source>
        <dbReference type="ARBA" id="ARBA00023134"/>
    </source>
</evidence>
<protein>
    <submittedName>
        <fullName evidence="8">RNase adapter RapZ</fullName>
    </submittedName>
</protein>
<evidence type="ECO:0000256" key="2">
    <source>
        <dbReference type="ARBA" id="ARBA00022840"/>
    </source>
</evidence>
<dbReference type="InterPro" id="IPR053930">
    <property type="entry name" value="RapZ-like_N"/>
</dbReference>
<dbReference type="EMBL" id="JAUHPX010000009">
    <property type="protein sequence ID" value="MDN4489079.1"/>
    <property type="molecule type" value="Genomic_DNA"/>
</dbReference>
<dbReference type="GO" id="GO:0005524">
    <property type="term" value="F:ATP binding"/>
    <property type="evidence" value="ECO:0007669"/>
    <property type="project" value="UniProtKB-UniRule"/>
</dbReference>
<dbReference type="Gene3D" id="3.40.50.300">
    <property type="entry name" value="P-loop containing nucleotide triphosphate hydrolases"/>
    <property type="match status" value="1"/>
</dbReference>
<dbReference type="PIRSF" id="PIRSF005052">
    <property type="entry name" value="P-loopkin"/>
    <property type="match status" value="1"/>
</dbReference>
<evidence type="ECO:0000313" key="8">
    <source>
        <dbReference type="EMBL" id="MDN4489079.1"/>
    </source>
</evidence>
<name>A0AAW7M306_9MICO</name>
<dbReference type="EMBL" id="JAUHQB010000014">
    <property type="protein sequence ID" value="MDN4484522.1"/>
    <property type="molecule type" value="Genomic_DNA"/>
</dbReference>
<evidence type="ECO:0000256" key="4">
    <source>
        <dbReference type="HAMAP-Rule" id="MF_00636"/>
    </source>
</evidence>
<evidence type="ECO:0000313" key="10">
    <source>
        <dbReference type="Proteomes" id="UP001172756"/>
    </source>
</evidence>
<reference evidence="8" key="1">
    <citation type="submission" date="2023-06" db="EMBL/GenBank/DDBJ databases">
        <title>Sysu t00039.</title>
        <authorList>
            <person name="Gao L."/>
            <person name="Fang B.-Z."/>
            <person name="Li W.-J."/>
        </authorList>
    </citation>
    <scope>NUCLEOTIDE SEQUENCE</scope>
    <source>
        <strain evidence="8">SYSU T00039</strain>
    </source>
</reference>
<dbReference type="RefSeq" id="WP_301121469.1">
    <property type="nucleotide sequence ID" value="NZ_JAUHPX010000009.1"/>
</dbReference>
<dbReference type="HAMAP" id="MF_00636">
    <property type="entry name" value="RapZ_like"/>
    <property type="match status" value="1"/>
</dbReference>
<gene>
    <name evidence="8" type="primary">rapZ</name>
    <name evidence="7" type="ORF">QQ002_13320</name>
    <name evidence="8" type="ORF">QQX10_12970</name>
</gene>
<dbReference type="Pfam" id="PF03668">
    <property type="entry name" value="RapZ-like_N"/>
    <property type="match status" value="1"/>
</dbReference>
<dbReference type="PANTHER" id="PTHR30448:SF0">
    <property type="entry name" value="RNASE ADAPTER PROTEIN RAPZ"/>
    <property type="match status" value="1"/>
</dbReference>
<organism evidence="8 9">
    <name type="scientific">Demequina lignilytica</name>
    <dbReference type="NCBI Taxonomy" id="3051663"/>
    <lineage>
        <taxon>Bacteria</taxon>
        <taxon>Bacillati</taxon>
        <taxon>Actinomycetota</taxon>
        <taxon>Actinomycetes</taxon>
        <taxon>Micrococcales</taxon>
        <taxon>Demequinaceae</taxon>
        <taxon>Demequina</taxon>
    </lineage>
</organism>
<feature type="binding site" evidence="4">
    <location>
        <begin position="33"/>
        <end position="40"/>
    </location>
    <ligand>
        <name>ATP</name>
        <dbReference type="ChEBI" id="CHEBI:30616"/>
    </ligand>
</feature>
<dbReference type="GO" id="GO:0005525">
    <property type="term" value="F:GTP binding"/>
    <property type="evidence" value="ECO:0007669"/>
    <property type="project" value="UniProtKB-UniRule"/>
</dbReference>
<evidence type="ECO:0000313" key="7">
    <source>
        <dbReference type="EMBL" id="MDN4484522.1"/>
    </source>
</evidence>
<dbReference type="InterPro" id="IPR027417">
    <property type="entry name" value="P-loop_NTPase"/>
</dbReference>
<keyword evidence="1 4" id="KW-0547">Nucleotide-binding</keyword>
<evidence type="ECO:0000259" key="5">
    <source>
        <dbReference type="Pfam" id="PF03668"/>
    </source>
</evidence>
<proteinExistence type="inferred from homology"/>
<reference evidence="7 10" key="2">
    <citation type="submission" date="2023-06" db="EMBL/GenBank/DDBJ databases">
        <title>SYSU T0a273.</title>
        <authorList>
            <person name="Gao L."/>
            <person name="Fang B.-Z."/>
            <person name="Li W.-J."/>
        </authorList>
    </citation>
    <scope>NUCLEOTIDE SEQUENCE [LARGE SCALE GENOMIC DNA]</scope>
    <source>
        <strain evidence="7 10">SYSU T0a273</strain>
    </source>
</reference>
<feature type="domain" description="RapZ-like N-terminal" evidence="5">
    <location>
        <begin position="27"/>
        <end position="174"/>
    </location>
</feature>